<reference evidence="4" key="1">
    <citation type="submission" date="2010-02" db="EMBL/GenBank/DDBJ databases">
        <title>Complete sequence of Desulfurivibrio alkaliphilus AHT2.</title>
        <authorList>
            <consortium name="US DOE Joint Genome Institute"/>
            <person name="Pitluck S."/>
            <person name="Chertkov O."/>
            <person name="Detter J.C."/>
            <person name="Han C."/>
            <person name="Tapia R."/>
            <person name="Larimer F."/>
            <person name="Land M."/>
            <person name="Hauser L."/>
            <person name="Kyrpides N."/>
            <person name="Mikhailova N."/>
            <person name="Sorokin D.Y."/>
            <person name="Muyzer G."/>
            <person name="Woyke T."/>
        </authorList>
    </citation>
    <scope>NUCLEOTIDE SEQUENCE [LARGE SCALE GENOMIC DNA]</scope>
    <source>
        <strain evidence="4">DSM 19089 / UNIQEM U267 / AHT2</strain>
    </source>
</reference>
<keyword evidence="2" id="KW-0732">Signal</keyword>
<dbReference type="InParanoid" id="D6Z4J9"/>
<dbReference type="RefSeq" id="WP_013163997.1">
    <property type="nucleotide sequence ID" value="NC_014216.1"/>
</dbReference>
<evidence type="ECO:0000313" key="3">
    <source>
        <dbReference type="EMBL" id="ADH86474.1"/>
    </source>
</evidence>
<dbReference type="Proteomes" id="UP000001508">
    <property type="component" value="Chromosome"/>
</dbReference>
<keyword evidence="4" id="KW-1185">Reference proteome</keyword>
<keyword evidence="1" id="KW-0472">Membrane</keyword>
<dbReference type="EMBL" id="CP001940">
    <property type="protein sequence ID" value="ADH86474.1"/>
    <property type="molecule type" value="Genomic_DNA"/>
</dbReference>
<evidence type="ECO:0000313" key="4">
    <source>
        <dbReference type="Proteomes" id="UP000001508"/>
    </source>
</evidence>
<feature type="chain" id="PRO_5003091466" description="PEP-CTERM protein-sorting domain-containing protein" evidence="2">
    <location>
        <begin position="25"/>
        <end position="199"/>
    </location>
</feature>
<evidence type="ECO:0008006" key="5">
    <source>
        <dbReference type="Google" id="ProtNLM"/>
    </source>
</evidence>
<proteinExistence type="predicted"/>
<keyword evidence="1" id="KW-0812">Transmembrane</keyword>
<feature type="transmembrane region" description="Helical" evidence="1">
    <location>
        <begin position="172"/>
        <end position="191"/>
    </location>
</feature>
<dbReference type="AlphaFoldDB" id="D6Z4J9"/>
<sequence>MKYQTLRMLFVALCGLLIAAPAYALTITPTTYNGTAWDYGTNAWSGLETSTSQIKDIIEPIVEPSVELYKAEYVSGQAWGQEQGSLSGSYNTIFGPAAADPTSATIEYVGGDFVGPNAYALVKDGKGPPGWYLFDLTAAGWNGIDTLFFEDFWKDVNGAISHVALYGESTPVPAPSALLLLGTGLAGLIGLGRRRMQKA</sequence>
<feature type="signal peptide" evidence="2">
    <location>
        <begin position="1"/>
        <end position="24"/>
    </location>
</feature>
<dbReference type="NCBIfam" id="TIGR02595">
    <property type="entry name" value="PEP_CTERM"/>
    <property type="match status" value="1"/>
</dbReference>
<accession>D6Z4J9</accession>
<name>D6Z4J9_DESAT</name>
<keyword evidence="1" id="KW-1133">Transmembrane helix</keyword>
<evidence type="ECO:0000256" key="2">
    <source>
        <dbReference type="SAM" id="SignalP"/>
    </source>
</evidence>
<evidence type="ECO:0000256" key="1">
    <source>
        <dbReference type="SAM" id="Phobius"/>
    </source>
</evidence>
<dbReference type="InterPro" id="IPR013424">
    <property type="entry name" value="Ice-binding_C"/>
</dbReference>
<gene>
    <name evidence="3" type="ordered locus">DaAHT2_1783</name>
</gene>
<protein>
    <recommendedName>
        <fullName evidence="5">PEP-CTERM protein-sorting domain-containing protein</fullName>
    </recommendedName>
</protein>
<dbReference type="eggNOG" id="ENOG50330AP">
    <property type="taxonomic scope" value="Bacteria"/>
</dbReference>
<dbReference type="KEGG" id="dak:DaAHT2_1783"/>
<dbReference type="HOGENOM" id="CLU_116769_0_0_7"/>
<organism evidence="3 4">
    <name type="scientific">Desulfurivibrio alkaliphilus (strain DSM 19089 / UNIQEM U267 / AHT2)</name>
    <dbReference type="NCBI Taxonomy" id="589865"/>
    <lineage>
        <taxon>Bacteria</taxon>
        <taxon>Pseudomonadati</taxon>
        <taxon>Thermodesulfobacteriota</taxon>
        <taxon>Desulfobulbia</taxon>
        <taxon>Desulfobulbales</taxon>
        <taxon>Desulfobulbaceae</taxon>
        <taxon>Desulfurivibrio</taxon>
    </lineage>
</organism>